<dbReference type="GO" id="GO:0018580">
    <property type="term" value="F:nitronate monooxygenase activity"/>
    <property type="evidence" value="ECO:0007669"/>
    <property type="project" value="InterPro"/>
</dbReference>
<comment type="similarity">
    <text evidence="2">Belongs to the nitronate monooxygenase family. NMO class I subfamily.</text>
</comment>
<dbReference type="AlphaFoldDB" id="A0A381V628"/>
<dbReference type="PANTHER" id="PTHR42747">
    <property type="entry name" value="NITRONATE MONOOXYGENASE-RELATED"/>
    <property type="match status" value="1"/>
</dbReference>
<name>A0A381V628_9ZZZZ</name>
<evidence type="ECO:0000256" key="7">
    <source>
        <dbReference type="ARBA" id="ARBA00023033"/>
    </source>
</evidence>
<keyword evidence="5" id="KW-0547">Nucleotide-binding</keyword>
<sequence>MMLPWPDTALTERLGIRYPIIQAPMAGASTPALAGAVSSAGGLGSLGLAMHSIEAVHRDCKLVSDTTTRPYNANFFVHQEPANDPQRAADIRELLTPYYRELGLGEVPDAVVSAPTFNQAHLEAVLEIRPPVVSFHFGLPDDHAFQAIKKAGLFTLSSATNVAEARTLESRGVDAIVAQGFEAGGHRGTFAGPYESGQVGTLALVPQIVDAVSVPVIAAGGIGDGRGIAAALALGAVGVQLGTAFLTCPESAVHPLYRKLLGAARDDQTRITQAFSGRPARGLENRYLREMAGHEASFPDFPILNTLTGPLRKASAENNSPDFLSLWSGQSAALSRPLPAAELIAALVVETESVLNDLSTAD</sequence>
<dbReference type="InterPro" id="IPR013785">
    <property type="entry name" value="Aldolase_TIM"/>
</dbReference>
<dbReference type="Pfam" id="PF03060">
    <property type="entry name" value="NMO"/>
    <property type="match status" value="1"/>
</dbReference>
<dbReference type="FunFam" id="3.20.20.70:FF:000154">
    <property type="entry name" value="Probable nitronate monooxygenase"/>
    <property type="match status" value="1"/>
</dbReference>
<keyword evidence="6" id="KW-0560">Oxidoreductase</keyword>
<dbReference type="GO" id="GO:0000166">
    <property type="term" value="F:nucleotide binding"/>
    <property type="evidence" value="ECO:0007669"/>
    <property type="project" value="UniProtKB-KW"/>
</dbReference>
<dbReference type="CDD" id="cd04730">
    <property type="entry name" value="NPD_like"/>
    <property type="match status" value="1"/>
</dbReference>
<proteinExistence type="inferred from homology"/>
<accession>A0A381V628</accession>
<keyword evidence="4" id="KW-0288">FMN</keyword>
<keyword evidence="3" id="KW-0285">Flavoprotein</keyword>
<evidence type="ECO:0000313" key="8">
    <source>
        <dbReference type="EMBL" id="SVA35127.1"/>
    </source>
</evidence>
<keyword evidence="7" id="KW-0503">Monooxygenase</keyword>
<dbReference type="EMBL" id="UINC01007798">
    <property type="protein sequence ID" value="SVA35127.1"/>
    <property type="molecule type" value="Genomic_DNA"/>
</dbReference>
<dbReference type="InterPro" id="IPR004136">
    <property type="entry name" value="NMO"/>
</dbReference>
<dbReference type="PANTHER" id="PTHR42747:SF3">
    <property type="entry name" value="NITRONATE MONOOXYGENASE-RELATED"/>
    <property type="match status" value="1"/>
</dbReference>
<comment type="cofactor">
    <cofactor evidence="1">
        <name>FMN</name>
        <dbReference type="ChEBI" id="CHEBI:58210"/>
    </cofactor>
</comment>
<dbReference type="SUPFAM" id="SSF51412">
    <property type="entry name" value="Inosine monophosphate dehydrogenase (IMPDH)"/>
    <property type="match status" value="1"/>
</dbReference>
<evidence type="ECO:0000256" key="3">
    <source>
        <dbReference type="ARBA" id="ARBA00022630"/>
    </source>
</evidence>
<gene>
    <name evidence="8" type="ORF">METZ01_LOCUS87981</name>
</gene>
<protein>
    <submittedName>
        <fullName evidence="8">Uncharacterized protein</fullName>
    </submittedName>
</protein>
<reference evidence="8" key="1">
    <citation type="submission" date="2018-05" db="EMBL/GenBank/DDBJ databases">
        <authorList>
            <person name="Lanie J.A."/>
            <person name="Ng W.-L."/>
            <person name="Kazmierczak K.M."/>
            <person name="Andrzejewski T.M."/>
            <person name="Davidsen T.M."/>
            <person name="Wayne K.J."/>
            <person name="Tettelin H."/>
            <person name="Glass J.I."/>
            <person name="Rusch D."/>
            <person name="Podicherti R."/>
            <person name="Tsui H.-C.T."/>
            <person name="Winkler M.E."/>
        </authorList>
    </citation>
    <scope>NUCLEOTIDE SEQUENCE</scope>
</reference>
<evidence type="ECO:0000256" key="4">
    <source>
        <dbReference type="ARBA" id="ARBA00022643"/>
    </source>
</evidence>
<evidence type="ECO:0000256" key="2">
    <source>
        <dbReference type="ARBA" id="ARBA00009881"/>
    </source>
</evidence>
<dbReference type="Gene3D" id="3.20.20.70">
    <property type="entry name" value="Aldolase class I"/>
    <property type="match status" value="1"/>
</dbReference>
<evidence type="ECO:0000256" key="6">
    <source>
        <dbReference type="ARBA" id="ARBA00023002"/>
    </source>
</evidence>
<organism evidence="8">
    <name type="scientific">marine metagenome</name>
    <dbReference type="NCBI Taxonomy" id="408172"/>
    <lineage>
        <taxon>unclassified sequences</taxon>
        <taxon>metagenomes</taxon>
        <taxon>ecological metagenomes</taxon>
    </lineage>
</organism>
<evidence type="ECO:0000256" key="5">
    <source>
        <dbReference type="ARBA" id="ARBA00022741"/>
    </source>
</evidence>
<evidence type="ECO:0000256" key="1">
    <source>
        <dbReference type="ARBA" id="ARBA00001917"/>
    </source>
</evidence>